<dbReference type="SMART" id="SM00743">
    <property type="entry name" value="Agenet"/>
    <property type="match status" value="4"/>
</dbReference>
<dbReference type="PANTHER" id="PTHR31917:SF147">
    <property type="entry name" value="AGENET DOMAIN-CONTAINING PROTEIN"/>
    <property type="match status" value="1"/>
</dbReference>
<dbReference type="Gene3D" id="2.30.30.140">
    <property type="match status" value="1"/>
</dbReference>
<feature type="domain" description="Agenet" evidence="1">
    <location>
        <begin position="294"/>
        <end position="350"/>
    </location>
</feature>
<dbReference type="EMBL" id="JAUIZM010000007">
    <property type="protein sequence ID" value="KAK1372780.1"/>
    <property type="molecule type" value="Genomic_DNA"/>
</dbReference>
<comment type="caution">
    <text evidence="2">The sequence shown here is derived from an EMBL/GenBank/DDBJ whole genome shotgun (WGS) entry which is preliminary data.</text>
</comment>
<gene>
    <name evidence="2" type="ORF">POM88_028973</name>
</gene>
<dbReference type="CDD" id="cd20405">
    <property type="entry name" value="Tudor_Agenet_AtDUF_rpt1_3"/>
    <property type="match status" value="2"/>
</dbReference>
<sequence>MSDPNSYFKKGALIEISSDEPDFRGAWFTGTVINRSKTKQKNQIFVQYHSLMSDKDESKFLREKVDVIQLRPPAPREMWGRRFSVDEEVDAFYNDGWWEGVVTRIQAQEDGDKYCVYFRGTREELEFRAEALRVHREWVKGEWVPPLEVEDAEKIASKTNVEEPSKNSVEELGKDTFFELTDGNTSVEEPCDDIVKSFRKGTLVVEVISDNAYVEEPLINTVEMFGKGTLVEVTSDEDGFQGAWFAATILEKLSNDEYQVEYQSLTNDDGTALLKEKANIKHIRPNPPEIAVTDYYSLLQEVDALYNDAWWVGVISKVLQGKKYFIYFRGTNEELEFVHSDLRPHQDWIDGKWVVASKATKL</sequence>
<accession>A0AAD8MEG2</accession>
<dbReference type="CDD" id="cd20406">
    <property type="entry name" value="Tudor_Agenet_AtDUF_rpt2_4"/>
    <property type="match status" value="2"/>
</dbReference>
<name>A0AAD8MEG2_9APIA</name>
<dbReference type="InterPro" id="IPR008395">
    <property type="entry name" value="Agenet-like_dom"/>
</dbReference>
<keyword evidence="3" id="KW-1185">Reference proteome</keyword>
<feature type="domain" description="Agenet" evidence="1">
    <location>
        <begin position="223"/>
        <end position="291"/>
    </location>
</feature>
<reference evidence="2" key="1">
    <citation type="submission" date="2023-02" db="EMBL/GenBank/DDBJ databases">
        <title>Genome of toxic invasive species Heracleum sosnowskyi carries increased number of genes despite the absence of recent whole-genome duplications.</title>
        <authorList>
            <person name="Schelkunov M."/>
            <person name="Shtratnikova V."/>
            <person name="Makarenko M."/>
            <person name="Klepikova A."/>
            <person name="Omelchenko D."/>
            <person name="Novikova G."/>
            <person name="Obukhova E."/>
            <person name="Bogdanov V."/>
            <person name="Penin A."/>
            <person name="Logacheva M."/>
        </authorList>
    </citation>
    <scope>NUCLEOTIDE SEQUENCE</scope>
    <source>
        <strain evidence="2">Hsosn_3</strain>
        <tissue evidence="2">Leaf</tissue>
    </source>
</reference>
<reference evidence="2" key="2">
    <citation type="submission" date="2023-05" db="EMBL/GenBank/DDBJ databases">
        <authorList>
            <person name="Schelkunov M.I."/>
        </authorList>
    </citation>
    <scope>NUCLEOTIDE SEQUENCE</scope>
    <source>
        <strain evidence="2">Hsosn_3</strain>
        <tissue evidence="2">Leaf</tissue>
    </source>
</reference>
<proteinExistence type="predicted"/>
<evidence type="ECO:0000313" key="2">
    <source>
        <dbReference type="EMBL" id="KAK1372780.1"/>
    </source>
</evidence>
<evidence type="ECO:0000259" key="1">
    <source>
        <dbReference type="SMART" id="SM00743"/>
    </source>
</evidence>
<dbReference type="PANTHER" id="PTHR31917">
    <property type="entry name" value="AGENET DOMAIN-CONTAINING PROTEIN-RELATED"/>
    <property type="match status" value="1"/>
</dbReference>
<feature type="domain" description="Agenet" evidence="1">
    <location>
        <begin position="81"/>
        <end position="140"/>
    </location>
</feature>
<dbReference type="InterPro" id="IPR014002">
    <property type="entry name" value="Agenet_dom_plant"/>
</dbReference>
<protein>
    <submittedName>
        <fullName evidence="2">DUF724 domain-containing protein 6</fullName>
    </submittedName>
</protein>
<organism evidence="2 3">
    <name type="scientific">Heracleum sosnowskyi</name>
    <dbReference type="NCBI Taxonomy" id="360622"/>
    <lineage>
        <taxon>Eukaryota</taxon>
        <taxon>Viridiplantae</taxon>
        <taxon>Streptophyta</taxon>
        <taxon>Embryophyta</taxon>
        <taxon>Tracheophyta</taxon>
        <taxon>Spermatophyta</taxon>
        <taxon>Magnoliopsida</taxon>
        <taxon>eudicotyledons</taxon>
        <taxon>Gunneridae</taxon>
        <taxon>Pentapetalae</taxon>
        <taxon>asterids</taxon>
        <taxon>campanulids</taxon>
        <taxon>Apiales</taxon>
        <taxon>Apiaceae</taxon>
        <taxon>Apioideae</taxon>
        <taxon>apioid superclade</taxon>
        <taxon>Tordylieae</taxon>
        <taxon>Tordyliinae</taxon>
        <taxon>Heracleum</taxon>
    </lineage>
</organism>
<dbReference type="Pfam" id="PF05641">
    <property type="entry name" value="Agenet"/>
    <property type="match status" value="3"/>
</dbReference>
<dbReference type="Proteomes" id="UP001237642">
    <property type="component" value="Unassembled WGS sequence"/>
</dbReference>
<dbReference type="AlphaFoldDB" id="A0AAD8MEG2"/>
<evidence type="ECO:0000313" key="3">
    <source>
        <dbReference type="Proteomes" id="UP001237642"/>
    </source>
</evidence>
<feature type="domain" description="Agenet" evidence="1">
    <location>
        <begin position="6"/>
        <end position="78"/>
    </location>
</feature>